<dbReference type="EMBL" id="CM020619">
    <property type="protein sequence ID" value="KAK1865177.1"/>
    <property type="molecule type" value="Genomic_DNA"/>
</dbReference>
<name>A0ACC3C4U1_PYRYE</name>
<comment type="caution">
    <text evidence="1">The sequence shown here is derived from an EMBL/GenBank/DDBJ whole genome shotgun (WGS) entry which is preliminary data.</text>
</comment>
<evidence type="ECO:0000313" key="1">
    <source>
        <dbReference type="EMBL" id="KAK1865177.1"/>
    </source>
</evidence>
<dbReference type="Proteomes" id="UP000798662">
    <property type="component" value="Chromosome 2"/>
</dbReference>
<accession>A0ACC3C4U1</accession>
<proteinExistence type="predicted"/>
<sequence>MARRGQPDQSMTCTRMRGVAALLLGALLAVVPAAAAAATAAVAADASVAAPPPAACEVDYALSVDESGSIRAAQFDTVRRFVGDIVTTAAARSAAARFSITTFARHARVLVPPVTAAAAAAAMDTHRQSRGGTDIAAALTVAAGTLTADADAAVPAGPTATRGRVLILISDGGSAVDPARRAAAAVKAAGITIVTVAVGRRAAVDLLAELASDPRLVFVGEVSDLVSLVDGLVQDTCAVVAQSSPTPSPTPTPTPPPTPAPSPLPTAAALNRCGRTNFPSFHRGAAVRSGPGWTLKVTRGAGAAGAAATAPDVSAAFNSSSPPAWDTDLGTPGACGGGPGVGAGGAPGTAGANCVDRGVVVVASAAADVAADRAACAAACGPGATDGAAACAAACPGNDFGGGATFLLRFPGGRAVTITAVTVLDVDTDESVAVGVVAPDAVNGKGPDTVTVAGAGENGIQTLRLGLVIAPGGGVRVRCGGSCALVEVAWC</sequence>
<keyword evidence="2" id="KW-1185">Reference proteome</keyword>
<gene>
    <name evidence="1" type="ORF">I4F81_007712</name>
</gene>
<organism evidence="1 2">
    <name type="scientific">Pyropia yezoensis</name>
    <name type="common">Susabi-nori</name>
    <name type="synonym">Porphyra yezoensis</name>
    <dbReference type="NCBI Taxonomy" id="2788"/>
    <lineage>
        <taxon>Eukaryota</taxon>
        <taxon>Rhodophyta</taxon>
        <taxon>Bangiophyceae</taxon>
        <taxon>Bangiales</taxon>
        <taxon>Bangiaceae</taxon>
        <taxon>Pyropia</taxon>
    </lineage>
</organism>
<evidence type="ECO:0000313" key="2">
    <source>
        <dbReference type="Proteomes" id="UP000798662"/>
    </source>
</evidence>
<protein>
    <submittedName>
        <fullName evidence="1">Uncharacterized protein</fullName>
    </submittedName>
</protein>
<reference evidence="1" key="1">
    <citation type="submission" date="2019-11" db="EMBL/GenBank/DDBJ databases">
        <title>Nori genome reveals adaptations in red seaweeds to the harsh intertidal environment.</title>
        <authorList>
            <person name="Wang D."/>
            <person name="Mao Y."/>
        </authorList>
    </citation>
    <scope>NUCLEOTIDE SEQUENCE</scope>
    <source>
        <tissue evidence="1">Gametophyte</tissue>
    </source>
</reference>